<keyword evidence="1" id="KW-0812">Transmembrane</keyword>
<evidence type="ECO:0000256" key="1">
    <source>
        <dbReference type="SAM" id="Phobius"/>
    </source>
</evidence>
<gene>
    <name evidence="2" type="ORF">AACH10_20300</name>
</gene>
<evidence type="ECO:0000313" key="3">
    <source>
        <dbReference type="Proteomes" id="UP001365405"/>
    </source>
</evidence>
<comment type="caution">
    <text evidence="2">The sequence shown here is derived from an EMBL/GenBank/DDBJ whole genome shotgun (WGS) entry which is preliminary data.</text>
</comment>
<keyword evidence="1" id="KW-1133">Transmembrane helix</keyword>
<proteinExistence type="predicted"/>
<evidence type="ECO:0008006" key="4">
    <source>
        <dbReference type="Google" id="ProtNLM"/>
    </source>
</evidence>
<keyword evidence="1" id="KW-0472">Membrane</keyword>
<dbReference type="Proteomes" id="UP001365405">
    <property type="component" value="Unassembled WGS sequence"/>
</dbReference>
<dbReference type="EMBL" id="JBBUTH010000009">
    <property type="protein sequence ID" value="MEK8052603.1"/>
    <property type="molecule type" value="Genomic_DNA"/>
</dbReference>
<dbReference type="RefSeq" id="WP_341412305.1">
    <property type="nucleotide sequence ID" value="NZ_JBBUTH010000009.1"/>
</dbReference>
<sequence>MIRQRLTAQRLAAWFVAGWLLLGWPLLALWDHPVQVAGLPLLPLALFAVWAGLIAAVAWVLERDPAAAAAPADGLPGTPGR</sequence>
<protein>
    <recommendedName>
        <fullName evidence="4">DUF3311 domain-containing protein</fullName>
    </recommendedName>
</protein>
<accession>A0ABU9CLB4</accession>
<organism evidence="2 3">
    <name type="scientific">Pseudaquabacterium inlustre</name>
    <dbReference type="NCBI Taxonomy" id="2984192"/>
    <lineage>
        <taxon>Bacteria</taxon>
        <taxon>Pseudomonadati</taxon>
        <taxon>Pseudomonadota</taxon>
        <taxon>Betaproteobacteria</taxon>
        <taxon>Burkholderiales</taxon>
        <taxon>Sphaerotilaceae</taxon>
        <taxon>Pseudaquabacterium</taxon>
    </lineage>
</organism>
<keyword evidence="3" id="KW-1185">Reference proteome</keyword>
<reference evidence="2 3" key="1">
    <citation type="submission" date="2024-04" db="EMBL/GenBank/DDBJ databases">
        <title>Novel species of the genus Ideonella isolated from streams.</title>
        <authorList>
            <person name="Lu H."/>
        </authorList>
    </citation>
    <scope>NUCLEOTIDE SEQUENCE [LARGE SCALE GENOMIC DNA]</scope>
    <source>
        <strain evidence="2 3">DXS22W</strain>
    </source>
</reference>
<name>A0ABU9CLB4_9BURK</name>
<evidence type="ECO:0000313" key="2">
    <source>
        <dbReference type="EMBL" id="MEK8052603.1"/>
    </source>
</evidence>
<feature type="transmembrane region" description="Helical" evidence="1">
    <location>
        <begin position="42"/>
        <end position="61"/>
    </location>
</feature>
<feature type="transmembrane region" description="Helical" evidence="1">
    <location>
        <begin position="12"/>
        <end position="30"/>
    </location>
</feature>